<evidence type="ECO:0000313" key="4">
    <source>
        <dbReference type="Proteomes" id="UP000317940"/>
    </source>
</evidence>
<evidence type="ECO:0000256" key="1">
    <source>
        <dbReference type="ARBA" id="ARBA00023002"/>
    </source>
</evidence>
<reference evidence="3 4" key="1">
    <citation type="submission" date="2019-06" db="EMBL/GenBank/DDBJ databases">
        <title>Sequencing the genomes of 1000 actinobacteria strains.</title>
        <authorList>
            <person name="Klenk H.-P."/>
        </authorList>
    </citation>
    <scope>NUCLEOTIDE SEQUENCE [LARGE SCALE GENOMIC DNA]</scope>
    <source>
        <strain evidence="3 4">DSM 44826</strain>
    </source>
</reference>
<dbReference type="InterPro" id="IPR050631">
    <property type="entry name" value="PheA/TfdB_FAD_monoxygenase"/>
</dbReference>
<sequence length="420" mass="46157">MNLNQLDSFQWLSSIPVTESQKCDPASEKADVVILGAGPAGLVLGNLLHDRGIDCTILERSTRANLETRARAGFLAPNTVRTLDRHGLADGLKRHGEEHGSCEFRTEGGRFRLDYRELGRGEPHTVYPQQALVTDLLARYLDNGGRIRFETEALAVQDADGPEPAVTARGADGRPTRWRARYVAGCDGWRGAARRSLPPGAVRRHHRDHGISWLGLLAEAPPSLDAVGYAVHPRGFAGHMARTPEVTRYYLQCEPGTDPDSWTDERIWTELELRMRAGEYGPLHRGPILERTLIDLRSDVLEPLRHGSLLLAGDAASLISPSAAKGANLAVLEAELLARALIDALAHGDQAGLDAYSAGCLSSIWRAQEFSHWMIRLLHGTPGADGAETLFLDALRDSRLESLRTSRTQQDWFAEHYVGL</sequence>
<dbReference type="GO" id="GO:0071949">
    <property type="term" value="F:FAD binding"/>
    <property type="evidence" value="ECO:0007669"/>
    <property type="project" value="InterPro"/>
</dbReference>
<dbReference type="InterPro" id="IPR036188">
    <property type="entry name" value="FAD/NAD-bd_sf"/>
</dbReference>
<comment type="caution">
    <text evidence="3">The sequence shown here is derived from an EMBL/GenBank/DDBJ whole genome shotgun (WGS) entry which is preliminary data.</text>
</comment>
<dbReference type="Pfam" id="PF01494">
    <property type="entry name" value="FAD_binding_3"/>
    <property type="match status" value="1"/>
</dbReference>
<keyword evidence="1" id="KW-0560">Oxidoreductase</keyword>
<dbReference type="EMBL" id="VIWT01000009">
    <property type="protein sequence ID" value="TWF71503.1"/>
    <property type="molecule type" value="Genomic_DNA"/>
</dbReference>
<feature type="domain" description="FAD-binding" evidence="2">
    <location>
        <begin position="30"/>
        <end position="370"/>
    </location>
</feature>
<dbReference type="GO" id="GO:0004497">
    <property type="term" value="F:monooxygenase activity"/>
    <property type="evidence" value="ECO:0007669"/>
    <property type="project" value="UniProtKB-KW"/>
</dbReference>
<dbReference type="SUPFAM" id="SSF54373">
    <property type="entry name" value="FAD-linked reductases, C-terminal domain"/>
    <property type="match status" value="1"/>
</dbReference>
<proteinExistence type="predicted"/>
<evidence type="ECO:0000313" key="3">
    <source>
        <dbReference type="EMBL" id="TWF71503.1"/>
    </source>
</evidence>
<dbReference type="InterPro" id="IPR002938">
    <property type="entry name" value="FAD-bd"/>
</dbReference>
<organism evidence="3 4">
    <name type="scientific">Kitasatospora viridis</name>
    <dbReference type="NCBI Taxonomy" id="281105"/>
    <lineage>
        <taxon>Bacteria</taxon>
        <taxon>Bacillati</taxon>
        <taxon>Actinomycetota</taxon>
        <taxon>Actinomycetes</taxon>
        <taxon>Kitasatosporales</taxon>
        <taxon>Streptomycetaceae</taxon>
        <taxon>Kitasatospora</taxon>
    </lineage>
</organism>
<accession>A0A561S9G0</accession>
<keyword evidence="3" id="KW-0503">Monooxygenase</keyword>
<dbReference type="SUPFAM" id="SSF51905">
    <property type="entry name" value="FAD/NAD(P)-binding domain"/>
    <property type="match status" value="1"/>
</dbReference>
<dbReference type="Proteomes" id="UP000317940">
    <property type="component" value="Unassembled WGS sequence"/>
</dbReference>
<dbReference type="Gene3D" id="3.50.50.60">
    <property type="entry name" value="FAD/NAD(P)-binding domain"/>
    <property type="match status" value="1"/>
</dbReference>
<dbReference type="PRINTS" id="PR00420">
    <property type="entry name" value="RNGMNOXGNASE"/>
</dbReference>
<name>A0A561S9G0_9ACTN</name>
<dbReference type="NCBIfam" id="NF006091">
    <property type="entry name" value="PRK08243.1"/>
    <property type="match status" value="1"/>
</dbReference>
<dbReference type="AlphaFoldDB" id="A0A561S9G0"/>
<protein>
    <submittedName>
        <fullName evidence="3">p-hydroxybenzoate 3-monooxygenase</fullName>
    </submittedName>
</protein>
<keyword evidence="4" id="KW-1185">Reference proteome</keyword>
<gene>
    <name evidence="3" type="ORF">FHX73_19133</name>
</gene>
<dbReference type="Gene3D" id="3.30.9.10">
    <property type="entry name" value="D-Amino Acid Oxidase, subunit A, domain 2"/>
    <property type="match status" value="1"/>
</dbReference>
<dbReference type="PANTHER" id="PTHR43476:SF5">
    <property type="entry name" value="FAD-DEPENDENT MONOOXYGENASE"/>
    <property type="match status" value="1"/>
</dbReference>
<evidence type="ECO:0000259" key="2">
    <source>
        <dbReference type="Pfam" id="PF01494"/>
    </source>
</evidence>
<dbReference type="PANTHER" id="PTHR43476">
    <property type="entry name" value="3-(3-HYDROXY-PHENYL)PROPIONATE/3-HYDROXYCINNAMIC ACID HYDROXYLASE"/>
    <property type="match status" value="1"/>
</dbReference>